<evidence type="ECO:0000256" key="6">
    <source>
        <dbReference type="ARBA" id="ARBA00022723"/>
    </source>
</evidence>
<evidence type="ECO:0000313" key="15">
    <source>
        <dbReference type="Proteomes" id="UP000663879"/>
    </source>
</evidence>
<comment type="subcellular location">
    <subcellularLocation>
        <location evidence="1 13">Mitochondrion inner membrane</location>
        <topology evidence="1 13">Peripheral membrane protein</topology>
        <orientation evidence="1 13">Matrix side</orientation>
    </subcellularLocation>
</comment>
<evidence type="ECO:0000256" key="11">
    <source>
        <dbReference type="ARBA" id="ARBA00023136"/>
    </source>
</evidence>
<dbReference type="SUPFAM" id="SSF48479">
    <property type="entry name" value="Cytochrome c oxidase subunit E"/>
    <property type="match status" value="1"/>
</dbReference>
<evidence type="ECO:0000256" key="9">
    <source>
        <dbReference type="ARBA" id="ARBA00023004"/>
    </source>
</evidence>
<evidence type="ECO:0000256" key="7">
    <source>
        <dbReference type="ARBA" id="ARBA00022792"/>
    </source>
</evidence>
<keyword evidence="8 13" id="KW-0809">Transit peptide</keyword>
<sequence>MLSIIRGQVMKSVSLRTLAVRSYSSAKESDQDFDNRWESYFKRPTLDGWELRKGINDMQGFDNFPEPKIVVACLEACKRLNEPSLATRYLEALKWKAGKDANVIYPWLIQEIRPTLDKLKIATPEDLGFDKPELALKSVFEMKGPNDY</sequence>
<evidence type="ECO:0000313" key="14">
    <source>
        <dbReference type="EMBL" id="CAF0944883.1"/>
    </source>
</evidence>
<evidence type="ECO:0000256" key="12">
    <source>
        <dbReference type="ARBA" id="ARBA00031049"/>
    </source>
</evidence>
<protein>
    <recommendedName>
        <fullName evidence="4 13">Cytochrome c oxidase subunit 5A, mitochondrial</fullName>
    </recommendedName>
    <alternativeName>
        <fullName evidence="12 13">Cytochrome c oxidase polypeptide Va</fullName>
    </alternativeName>
</protein>
<gene>
    <name evidence="14" type="ORF">OXX778_LOCUS13630</name>
</gene>
<keyword evidence="10 13" id="KW-0496">Mitochondrion</keyword>
<dbReference type="Gene3D" id="1.25.40.40">
    <property type="entry name" value="Cytochrome c oxidase, subunit Va/VI"/>
    <property type="match status" value="1"/>
</dbReference>
<evidence type="ECO:0000256" key="10">
    <source>
        <dbReference type="ARBA" id="ARBA00023128"/>
    </source>
</evidence>
<comment type="subunit">
    <text evidence="13">Component of the cytochrome c oxidase (complex IV, CIV), a multisubunit enzyme composed of a catalytic core of 3 subunits and several supernumerary subunits. The complex exists as a monomer or a dimer and forms supercomplexes (SCs) in the inner mitochondrial membrane with ubiquinol-cytochrome c oxidoreductase (cytochrome b-c1 complex, complex III, CIII).</text>
</comment>
<organism evidence="14 15">
    <name type="scientific">Brachionus calyciflorus</name>
    <dbReference type="NCBI Taxonomy" id="104777"/>
    <lineage>
        <taxon>Eukaryota</taxon>
        <taxon>Metazoa</taxon>
        <taxon>Spiralia</taxon>
        <taxon>Gnathifera</taxon>
        <taxon>Rotifera</taxon>
        <taxon>Eurotatoria</taxon>
        <taxon>Monogononta</taxon>
        <taxon>Pseudotrocha</taxon>
        <taxon>Ploima</taxon>
        <taxon>Brachionidae</taxon>
        <taxon>Brachionus</taxon>
    </lineage>
</organism>
<name>A0A814CU77_9BILA</name>
<dbReference type="GO" id="GO:0046872">
    <property type="term" value="F:metal ion binding"/>
    <property type="evidence" value="ECO:0007669"/>
    <property type="project" value="UniProtKB-UniRule"/>
</dbReference>
<keyword evidence="15" id="KW-1185">Reference proteome</keyword>
<dbReference type="AlphaFoldDB" id="A0A814CU77"/>
<dbReference type="UniPathway" id="UPA00705"/>
<comment type="pathway">
    <text evidence="2 13">Energy metabolism; oxidative phosphorylation.</text>
</comment>
<comment type="caution">
    <text evidence="14">The sequence shown here is derived from an EMBL/GenBank/DDBJ whole genome shotgun (WGS) entry which is preliminary data.</text>
</comment>
<dbReference type="PANTHER" id="PTHR14200:SF11">
    <property type="entry name" value="CYTOCHROME C OXIDASE SUBUNIT 5A, MITOCHONDRIAL"/>
    <property type="match status" value="1"/>
</dbReference>
<evidence type="ECO:0000256" key="13">
    <source>
        <dbReference type="RuleBase" id="RU368103"/>
    </source>
</evidence>
<comment type="similarity">
    <text evidence="3 13">Belongs to the cytochrome c oxidase subunit 5A family.</text>
</comment>
<evidence type="ECO:0000256" key="4">
    <source>
        <dbReference type="ARBA" id="ARBA00021968"/>
    </source>
</evidence>
<dbReference type="GO" id="GO:0005743">
    <property type="term" value="C:mitochondrial inner membrane"/>
    <property type="evidence" value="ECO:0007669"/>
    <property type="project" value="UniProtKB-SubCell"/>
</dbReference>
<dbReference type="CDD" id="cd00923">
    <property type="entry name" value="Cyt_c_Oxidase_Va"/>
    <property type="match status" value="1"/>
</dbReference>
<dbReference type="InterPro" id="IPR003204">
    <property type="entry name" value="Cyt_c_oxidase_su5A/6"/>
</dbReference>
<dbReference type="EMBL" id="CAJNOC010002651">
    <property type="protein sequence ID" value="CAF0944883.1"/>
    <property type="molecule type" value="Genomic_DNA"/>
</dbReference>
<evidence type="ECO:0000256" key="2">
    <source>
        <dbReference type="ARBA" id="ARBA00004673"/>
    </source>
</evidence>
<reference evidence="14" key="1">
    <citation type="submission" date="2021-02" db="EMBL/GenBank/DDBJ databases">
        <authorList>
            <person name="Nowell W R."/>
        </authorList>
    </citation>
    <scope>NUCLEOTIDE SEQUENCE</scope>
    <source>
        <strain evidence="14">Ploen Becks lab</strain>
    </source>
</reference>
<comment type="function">
    <text evidence="13">Component of the cytochrome c oxidase, the last enzyme in the mitochondrial electron transport chain which drives oxidative phosphorylation. The respiratory chain contains 3 multisubunit complexes succinate dehydrogenase (complex II, CII), ubiquinol-cytochrome c oxidoreductase (cytochrome b-c1 complex, complex III, CIII) and cytochrome c oxidase (complex IV, CIV), that cooperate to transfer electrons derived from NADH and succinate to molecular oxygen, creating an electrochemical gradient over the inner membrane that drives transmembrane transport and the ATP synthase. Cytochrome c oxidase is the component of the respiratory chain that catalyzes the reduction of oxygen to water. Electrons originating from reduced cytochrome c in the intermembrane space (IMS) are transferred via the dinuclear copper A center (CU(A)) of subunit 2 and heme A of subunit 1 to the active site in subunit 1, a binuclear center (BNC) formed by heme A3 and copper B (CU(B)). The BNC reduces molecular oxygen to 2 water molecules using 4 electrons from cytochrome c in the IMS and 4 protons from the mitochondrial matrix.</text>
</comment>
<keyword evidence="5 13" id="KW-0349">Heme</keyword>
<accession>A0A814CU77</accession>
<dbReference type="Proteomes" id="UP000663879">
    <property type="component" value="Unassembled WGS sequence"/>
</dbReference>
<proteinExistence type="inferred from homology"/>
<evidence type="ECO:0000256" key="3">
    <source>
        <dbReference type="ARBA" id="ARBA00007972"/>
    </source>
</evidence>
<evidence type="ECO:0000256" key="1">
    <source>
        <dbReference type="ARBA" id="ARBA00004443"/>
    </source>
</evidence>
<keyword evidence="11 13" id="KW-0472">Membrane</keyword>
<keyword evidence="7 13" id="KW-0999">Mitochondrion inner membrane</keyword>
<dbReference type="OrthoDB" id="5778907at2759"/>
<evidence type="ECO:0000256" key="5">
    <source>
        <dbReference type="ARBA" id="ARBA00022617"/>
    </source>
</evidence>
<evidence type="ECO:0000256" key="8">
    <source>
        <dbReference type="ARBA" id="ARBA00022946"/>
    </source>
</evidence>
<dbReference type="PANTHER" id="PTHR14200">
    <property type="entry name" value="CYTOCHROME C OXIDASE POLYPEPTIDE"/>
    <property type="match status" value="1"/>
</dbReference>
<dbReference type="GO" id="GO:0006123">
    <property type="term" value="P:mitochondrial electron transport, cytochrome c to oxygen"/>
    <property type="evidence" value="ECO:0007669"/>
    <property type="project" value="UniProtKB-UniRule"/>
</dbReference>
<dbReference type="GO" id="GO:0045277">
    <property type="term" value="C:respiratory chain complex IV"/>
    <property type="evidence" value="ECO:0007669"/>
    <property type="project" value="UniProtKB-UniRule"/>
</dbReference>
<keyword evidence="9 13" id="KW-0408">Iron</keyword>
<dbReference type="InterPro" id="IPR036545">
    <property type="entry name" value="Cyt_c_oxidase_su5A/6_sf"/>
</dbReference>
<keyword evidence="6 13" id="KW-0479">Metal-binding</keyword>
<dbReference type="Pfam" id="PF02284">
    <property type="entry name" value="COX5A"/>
    <property type="match status" value="1"/>
</dbReference>